<evidence type="ECO:0000313" key="4">
    <source>
        <dbReference type="Proteomes" id="UP000245683"/>
    </source>
</evidence>
<evidence type="ECO:0000259" key="2">
    <source>
        <dbReference type="Pfam" id="PF02036"/>
    </source>
</evidence>
<evidence type="ECO:0000256" key="1">
    <source>
        <dbReference type="SAM" id="MobiDB-lite"/>
    </source>
</evidence>
<dbReference type="EMBL" id="QGSV01000084">
    <property type="protein sequence ID" value="PWU51638.1"/>
    <property type="molecule type" value="Genomic_DNA"/>
</dbReference>
<dbReference type="InterPro" id="IPR003033">
    <property type="entry name" value="SCP2_sterol-bd_dom"/>
</dbReference>
<evidence type="ECO:0000313" key="3">
    <source>
        <dbReference type="EMBL" id="PWU51638.1"/>
    </source>
</evidence>
<protein>
    <submittedName>
        <fullName evidence="3">Sterol-binding protein</fullName>
    </submittedName>
</protein>
<dbReference type="Gene3D" id="3.30.1050.10">
    <property type="entry name" value="SCP2 sterol-binding domain"/>
    <property type="match status" value="1"/>
</dbReference>
<gene>
    <name evidence="3" type="ORF">DLJ46_04645</name>
</gene>
<dbReference type="OrthoDB" id="3382099at2"/>
<dbReference type="SUPFAM" id="SSF55718">
    <property type="entry name" value="SCP-like"/>
    <property type="match status" value="1"/>
</dbReference>
<keyword evidence="4" id="KW-1185">Reference proteome</keyword>
<proteinExistence type="predicted"/>
<dbReference type="Proteomes" id="UP000245683">
    <property type="component" value="Unassembled WGS sequence"/>
</dbReference>
<feature type="domain" description="SCP2" evidence="2">
    <location>
        <begin position="19"/>
        <end position="105"/>
    </location>
</feature>
<name>A0A317KDR5_9ACTN</name>
<dbReference type="AlphaFoldDB" id="A0A317KDR5"/>
<feature type="region of interest" description="Disordered" evidence="1">
    <location>
        <begin position="1"/>
        <end position="25"/>
    </location>
</feature>
<comment type="caution">
    <text evidence="3">The sequence shown here is derived from an EMBL/GenBank/DDBJ whole genome shotgun (WGS) entry which is preliminary data.</text>
</comment>
<dbReference type="Pfam" id="PF02036">
    <property type="entry name" value="SCP2"/>
    <property type="match status" value="1"/>
</dbReference>
<dbReference type="RefSeq" id="WP_109943425.1">
    <property type="nucleotide sequence ID" value="NZ_QGGF01000782.1"/>
</dbReference>
<sequence>MATSAAEYLERSVPGRHPDLPETTSGTLRLDIHEDGHTEHWYLTIDRQNVEVTRSAEDADLVIRANRDVFDRLAAGHRHIASALLTNELTAQGNLRLLMSLRRIFPGPPEARHPREFARTRGGRP</sequence>
<accession>A0A317KDR5</accession>
<reference evidence="4" key="1">
    <citation type="submission" date="2018-05" db="EMBL/GenBank/DDBJ databases">
        <title>Micromonospora globispora sp. nov. and Micromonospora rugosa sp. nov., isolated from marine sediment.</title>
        <authorList>
            <person name="Carro L."/>
            <person name="Aysel V."/>
            <person name="Cetin D."/>
            <person name="Igual J.M."/>
            <person name="Klenk H.-P."/>
            <person name="Trujillo M.E."/>
            <person name="Sahin N."/>
        </authorList>
    </citation>
    <scope>NUCLEOTIDE SEQUENCE [LARGE SCALE GENOMIC DNA]</scope>
    <source>
        <strain evidence="4">S2904</strain>
    </source>
</reference>
<organism evidence="3 4">
    <name type="scientific">Micromonospora globispora</name>
    <dbReference type="NCBI Taxonomy" id="1450148"/>
    <lineage>
        <taxon>Bacteria</taxon>
        <taxon>Bacillati</taxon>
        <taxon>Actinomycetota</taxon>
        <taxon>Actinomycetes</taxon>
        <taxon>Micromonosporales</taxon>
        <taxon>Micromonosporaceae</taxon>
        <taxon>Micromonospora</taxon>
    </lineage>
</organism>
<dbReference type="InterPro" id="IPR036527">
    <property type="entry name" value="SCP2_sterol-bd_dom_sf"/>
</dbReference>